<keyword evidence="1" id="KW-0812">Transmembrane</keyword>
<gene>
    <name evidence="2" type="ORF">BDZ85DRAFT_295127</name>
</gene>
<sequence>MNRFQRFYPRVVGVFIVITVGLWFVSTRSEIFTSYRHHEPPQRDEEPGLFHLVIPASHPDTNLCKTIVSASILGYPKPSLLNWGVNFDDPTLVEGGSHVAKVTGMLDFLNGLDGSRGEDLVLMVDGYDIWFQLRPQLLLDRFFDINAIADRRSNKLYGVGDKLPPQVHQKTVISSQKRCWPWNATDAPCAAVPPSTLPTQIYGSSTDVLSTDERFTYRKIRQRYLNSGVIMGTVDSLKVIFSRAEELMRASKNFGSDQYILSQVFGEQELSRHERLKKRKGSLDVNTTSIPFREYGLGLDYESRLGLATVFAEEDTQWITYSNTTSVQQARSECDVPADNTRMNQCQEDVTASRPPFWTLTTENLPKDRSWKDVSLFTNVWTGIIPAIIHHNAHQNGMKSLRDTWWERLWLQEHASTLHDAAERQPLGPLGYADRRFWWPVEKNDKGVRVQRDGRWNHLSFGEAALSCGIPGIPSGWSAADMGQQDLILTGSVNSTWSSRRWKWLLAVVPLLLVFSLLWATWGSTSLLAATHVPLTSGDANKAITPPRAHLHLLIPATSSNPELCKLLLSGTILGYPVPVLINHGQPEQGDPYIQHLAKVEGLLNYFHRMRASSTGNNDLFLVVDGFDIWFQLPPGVLLKRYFQINDAFLDRASQTYGWRGAADPPIRQTILFGPDKLCWPTDFERPACWAVPKAPLSKSAFGPLTIDGVAESIFTSPDWLNSGTIIGPLDPLIKLFEATLDRIRNNFTMNSDQLYFADLFGEQELSRRRLLNTSTTHDLNITQPTAPTPNDAEIATELATTDFGVGIDYLSGLFQTVAFNKDWLVWTTIPRSHPATPPRPISRLESYYQYHLPADILTSPFPMSLLSPNHSTSITGWDDVDLCINTVTREIPVLVHFTGEKHLRTDWWDRMWYYERARELWLAAVGGTREDGRLFADAIGGKVWFGAEPEDSGRVSGRGRGGAWSDTGGWFPWNALCRGHEGVVYGGGVVGQDDVG</sequence>
<dbReference type="CDD" id="cd22997">
    <property type="entry name" value="GT_LH"/>
    <property type="match status" value="2"/>
</dbReference>
<dbReference type="PANTHER" id="PTHR36587:SF2">
    <property type="entry name" value="EXPRESSION SITE-ASSOCIATED GENE 3 (ESAG3)-LIKE PROTEIN"/>
    <property type="match status" value="1"/>
</dbReference>
<keyword evidence="1" id="KW-0472">Membrane</keyword>
<dbReference type="OrthoDB" id="422736at2759"/>
<accession>A0A6A6GEN9</accession>
<dbReference type="PANTHER" id="PTHR36587">
    <property type="entry name" value="EXPRESSION SITE-ASSOCIATED GENE 3 (ESAG3)-LIKE PROTEIN"/>
    <property type="match status" value="1"/>
</dbReference>
<evidence type="ECO:0000313" key="2">
    <source>
        <dbReference type="EMBL" id="KAF2223983.1"/>
    </source>
</evidence>
<dbReference type="AlphaFoldDB" id="A0A6A6GEN9"/>
<reference evidence="3" key="1">
    <citation type="journal article" date="2020" name="Stud. Mycol.">
        <title>101 Dothideomycetes genomes: A test case for predicting lifestyles and emergence of pathogens.</title>
        <authorList>
            <person name="Haridas S."/>
            <person name="Albert R."/>
            <person name="Binder M."/>
            <person name="Bloem J."/>
            <person name="LaButti K."/>
            <person name="Salamov A."/>
            <person name="Andreopoulos B."/>
            <person name="Baker S."/>
            <person name="Barry K."/>
            <person name="Bills G."/>
            <person name="Bluhm B."/>
            <person name="Cannon C."/>
            <person name="Castanera R."/>
            <person name="Culley D."/>
            <person name="Daum C."/>
            <person name="Ezra D."/>
            <person name="Gonzalez J."/>
            <person name="Henrissat B."/>
            <person name="Kuo A."/>
            <person name="Liang C."/>
            <person name="Lipzen A."/>
            <person name="Lutzoni F."/>
            <person name="Magnuson J."/>
            <person name="Mondo S."/>
            <person name="Nolan M."/>
            <person name="Ohm R."/>
            <person name="Pangilinan J."/>
            <person name="Park H.-J."/>
            <person name="Ramirez L."/>
            <person name="Alfaro M."/>
            <person name="Sun H."/>
            <person name="Tritt A."/>
            <person name="Yoshinaga Y."/>
            <person name="Zwiers L.-H."/>
            <person name="Turgeon B."/>
            <person name="Goodwin S."/>
            <person name="Spatafora J."/>
            <person name="Crous P."/>
            <person name="Grigoriev I."/>
        </authorList>
    </citation>
    <scope>NUCLEOTIDE SEQUENCE [LARGE SCALE GENOMIC DNA]</scope>
    <source>
        <strain evidence="3">CECT 20119</strain>
    </source>
</reference>
<keyword evidence="1" id="KW-1133">Transmembrane helix</keyword>
<keyword evidence="3" id="KW-1185">Reference proteome</keyword>
<protein>
    <submittedName>
        <fullName evidence="2">Uncharacterized protein</fullName>
    </submittedName>
</protein>
<evidence type="ECO:0000256" key="1">
    <source>
        <dbReference type="SAM" id="Phobius"/>
    </source>
</evidence>
<feature type="transmembrane region" description="Helical" evidence="1">
    <location>
        <begin position="6"/>
        <end position="26"/>
    </location>
</feature>
<dbReference type="EMBL" id="ML992505">
    <property type="protein sequence ID" value="KAF2223983.1"/>
    <property type="molecule type" value="Genomic_DNA"/>
</dbReference>
<name>A0A6A6GEN9_9PEZI</name>
<evidence type="ECO:0000313" key="3">
    <source>
        <dbReference type="Proteomes" id="UP000799538"/>
    </source>
</evidence>
<organism evidence="2 3">
    <name type="scientific">Elsinoe ampelina</name>
    <dbReference type="NCBI Taxonomy" id="302913"/>
    <lineage>
        <taxon>Eukaryota</taxon>
        <taxon>Fungi</taxon>
        <taxon>Dikarya</taxon>
        <taxon>Ascomycota</taxon>
        <taxon>Pezizomycotina</taxon>
        <taxon>Dothideomycetes</taxon>
        <taxon>Dothideomycetidae</taxon>
        <taxon>Myriangiales</taxon>
        <taxon>Elsinoaceae</taxon>
        <taxon>Elsinoe</taxon>
    </lineage>
</organism>
<proteinExistence type="predicted"/>
<dbReference type="Proteomes" id="UP000799538">
    <property type="component" value="Unassembled WGS sequence"/>
</dbReference>